<gene>
    <name evidence="8" type="ORF">JFN87_07355</name>
</gene>
<comment type="caution">
    <text evidence="8">The sequence shown here is derived from an EMBL/GenBank/DDBJ whole genome shotgun (WGS) entry which is preliminary data.</text>
</comment>
<name>A0A940MBB4_9ACTN</name>
<dbReference type="GO" id="GO:0016491">
    <property type="term" value="F:oxidoreductase activity"/>
    <property type="evidence" value="ECO:0007669"/>
    <property type="project" value="UniProtKB-KW"/>
</dbReference>
<dbReference type="Proteomes" id="UP000670475">
    <property type="component" value="Unassembled WGS sequence"/>
</dbReference>
<evidence type="ECO:0000256" key="4">
    <source>
        <dbReference type="ARBA" id="ARBA00023002"/>
    </source>
</evidence>
<organism evidence="8 9">
    <name type="scientific">Streptomyces montanisoli</name>
    <dbReference type="NCBI Taxonomy" id="2798581"/>
    <lineage>
        <taxon>Bacteria</taxon>
        <taxon>Bacillati</taxon>
        <taxon>Actinomycetota</taxon>
        <taxon>Actinomycetes</taxon>
        <taxon>Kitasatosporales</taxon>
        <taxon>Streptomycetaceae</taxon>
        <taxon>Streptomyces</taxon>
    </lineage>
</organism>
<evidence type="ECO:0000256" key="3">
    <source>
        <dbReference type="ARBA" id="ARBA00022723"/>
    </source>
</evidence>
<evidence type="ECO:0000256" key="2">
    <source>
        <dbReference type="ARBA" id="ARBA00001946"/>
    </source>
</evidence>
<accession>A0A940MBB4</accession>
<sequence length="357" mass="37511">MTVHDIAVIRGDGIGPELIDAALTVLEKVSDTYGFDVGITEVDAGAGTYERTGTALPPEGLAAVRAAAATLKGPVGLPSVRLPDGTEAGLLGGVLRSGLDLYANVRPIELLPGVHSRLRARPGSIDYVIVRESTEDLYASRAKDVGTATAMADSLRVTRRGCERIARFAFDLARTRSGSRPDRVRRVTCVDKANVLRSMYLFRQVFLEVAEDYPDIQAECLYADAAAQALVMTPEYFDVVVTGDMFGDILSDLGGGTVGGIAMCPSGDVGDGPACFEPLHGSAPSLVGRKKANPTGQVLAVAMMLDHLGERAAARAVREAVRGALDMGTVKVERDGRCDSGPAAAAEAIAREVQPDA</sequence>
<evidence type="ECO:0000313" key="8">
    <source>
        <dbReference type="EMBL" id="MBP0457316.1"/>
    </source>
</evidence>
<dbReference type="SUPFAM" id="SSF53659">
    <property type="entry name" value="Isocitrate/Isopropylmalate dehydrogenase-like"/>
    <property type="match status" value="1"/>
</dbReference>
<dbReference type="PANTHER" id="PTHR43275">
    <property type="entry name" value="D-MALATE DEHYDROGENASE [DECARBOXYLATING]"/>
    <property type="match status" value="1"/>
</dbReference>
<keyword evidence="9" id="KW-1185">Reference proteome</keyword>
<evidence type="ECO:0000256" key="1">
    <source>
        <dbReference type="ARBA" id="ARBA00001936"/>
    </source>
</evidence>
<dbReference type="GO" id="GO:0046872">
    <property type="term" value="F:metal ion binding"/>
    <property type="evidence" value="ECO:0007669"/>
    <property type="project" value="UniProtKB-KW"/>
</dbReference>
<evidence type="ECO:0000256" key="5">
    <source>
        <dbReference type="ARBA" id="ARBA00023027"/>
    </source>
</evidence>
<keyword evidence="5" id="KW-0520">NAD</keyword>
<comment type="cofactor">
    <cofactor evidence="2">
        <name>Mg(2+)</name>
        <dbReference type="ChEBI" id="CHEBI:18420"/>
    </cofactor>
</comment>
<keyword evidence="6" id="KW-0464">Manganese</keyword>
<evidence type="ECO:0000313" key="9">
    <source>
        <dbReference type="Proteomes" id="UP000670475"/>
    </source>
</evidence>
<keyword evidence="3" id="KW-0479">Metal-binding</keyword>
<dbReference type="InterPro" id="IPR024084">
    <property type="entry name" value="IsoPropMal-DH-like_dom"/>
</dbReference>
<comment type="cofactor">
    <cofactor evidence="1">
        <name>Mn(2+)</name>
        <dbReference type="ChEBI" id="CHEBI:29035"/>
    </cofactor>
</comment>
<dbReference type="SMART" id="SM01329">
    <property type="entry name" value="Iso_dh"/>
    <property type="match status" value="1"/>
</dbReference>
<dbReference type="RefSeq" id="WP_209339088.1">
    <property type="nucleotide sequence ID" value="NZ_JAGIQL010000019.1"/>
</dbReference>
<protein>
    <submittedName>
        <fullName evidence="8">Isocitrate/isopropylmalate dehydrogenase family protein</fullName>
    </submittedName>
</protein>
<dbReference type="InterPro" id="IPR050501">
    <property type="entry name" value="ICDH/IPMDH"/>
</dbReference>
<evidence type="ECO:0000256" key="6">
    <source>
        <dbReference type="ARBA" id="ARBA00023211"/>
    </source>
</evidence>
<dbReference type="EMBL" id="JAGIQL010000019">
    <property type="protein sequence ID" value="MBP0457316.1"/>
    <property type="molecule type" value="Genomic_DNA"/>
</dbReference>
<proteinExistence type="predicted"/>
<dbReference type="Gene3D" id="3.40.718.10">
    <property type="entry name" value="Isopropylmalate Dehydrogenase"/>
    <property type="match status" value="1"/>
</dbReference>
<dbReference type="Pfam" id="PF00180">
    <property type="entry name" value="Iso_dh"/>
    <property type="match status" value="1"/>
</dbReference>
<dbReference type="AlphaFoldDB" id="A0A940MBB4"/>
<feature type="domain" description="Isopropylmalate dehydrogenase-like" evidence="7">
    <location>
        <begin position="5"/>
        <end position="349"/>
    </location>
</feature>
<keyword evidence="4" id="KW-0560">Oxidoreductase</keyword>
<dbReference type="PANTHER" id="PTHR43275:SF1">
    <property type="entry name" value="D-MALATE DEHYDROGENASE [DECARBOXYLATING]"/>
    <property type="match status" value="1"/>
</dbReference>
<reference evidence="8" key="1">
    <citation type="submission" date="2021-03" db="EMBL/GenBank/DDBJ databases">
        <title>Whole genome sequence of Streptomyces bomunensis MMS17-BM035.</title>
        <authorList>
            <person name="Lee J.H."/>
        </authorList>
    </citation>
    <scope>NUCLEOTIDE SEQUENCE</scope>
    <source>
        <strain evidence="8">MMS17-BM035</strain>
    </source>
</reference>
<evidence type="ECO:0000259" key="7">
    <source>
        <dbReference type="SMART" id="SM01329"/>
    </source>
</evidence>